<feature type="transmembrane region" description="Helical" evidence="1">
    <location>
        <begin position="30"/>
        <end position="54"/>
    </location>
</feature>
<protein>
    <submittedName>
        <fullName evidence="2">Uncharacterized protein</fullName>
    </submittedName>
</protein>
<proteinExistence type="predicted"/>
<sequence length="68" mass="7327">MTPRTTLVALPIALLLSTVTIPLVVIRLTAILAFPFPIIQSLVITGLGLAILITNSCLGRQSWKIPDF</sequence>
<keyword evidence="3" id="KW-1185">Reference proteome</keyword>
<dbReference type="EMBL" id="LXQA011082227">
    <property type="protein sequence ID" value="MCI84069.1"/>
    <property type="molecule type" value="Genomic_DNA"/>
</dbReference>
<dbReference type="AlphaFoldDB" id="A0A392V9Y7"/>
<keyword evidence="1" id="KW-0812">Transmembrane</keyword>
<name>A0A392V9Y7_9FABA</name>
<reference evidence="2 3" key="1">
    <citation type="journal article" date="2018" name="Front. Plant Sci.">
        <title>Red Clover (Trifolium pratense) and Zigzag Clover (T. medium) - A Picture of Genomic Similarities and Differences.</title>
        <authorList>
            <person name="Dluhosova J."/>
            <person name="Istvanek J."/>
            <person name="Nedelnik J."/>
            <person name="Repkova J."/>
        </authorList>
    </citation>
    <scope>NUCLEOTIDE SEQUENCE [LARGE SCALE GENOMIC DNA]</scope>
    <source>
        <strain evidence="3">cv. 10/8</strain>
        <tissue evidence="2">Leaf</tissue>
    </source>
</reference>
<accession>A0A392V9Y7</accession>
<organism evidence="2 3">
    <name type="scientific">Trifolium medium</name>
    <dbReference type="NCBI Taxonomy" id="97028"/>
    <lineage>
        <taxon>Eukaryota</taxon>
        <taxon>Viridiplantae</taxon>
        <taxon>Streptophyta</taxon>
        <taxon>Embryophyta</taxon>
        <taxon>Tracheophyta</taxon>
        <taxon>Spermatophyta</taxon>
        <taxon>Magnoliopsida</taxon>
        <taxon>eudicotyledons</taxon>
        <taxon>Gunneridae</taxon>
        <taxon>Pentapetalae</taxon>
        <taxon>rosids</taxon>
        <taxon>fabids</taxon>
        <taxon>Fabales</taxon>
        <taxon>Fabaceae</taxon>
        <taxon>Papilionoideae</taxon>
        <taxon>50 kb inversion clade</taxon>
        <taxon>NPAAA clade</taxon>
        <taxon>Hologalegina</taxon>
        <taxon>IRL clade</taxon>
        <taxon>Trifolieae</taxon>
        <taxon>Trifolium</taxon>
    </lineage>
</organism>
<dbReference type="Proteomes" id="UP000265520">
    <property type="component" value="Unassembled WGS sequence"/>
</dbReference>
<keyword evidence="1" id="KW-0472">Membrane</keyword>
<evidence type="ECO:0000256" key="1">
    <source>
        <dbReference type="SAM" id="Phobius"/>
    </source>
</evidence>
<evidence type="ECO:0000313" key="2">
    <source>
        <dbReference type="EMBL" id="MCI84069.1"/>
    </source>
</evidence>
<keyword evidence="1" id="KW-1133">Transmembrane helix</keyword>
<comment type="caution">
    <text evidence="2">The sequence shown here is derived from an EMBL/GenBank/DDBJ whole genome shotgun (WGS) entry which is preliminary data.</text>
</comment>
<evidence type="ECO:0000313" key="3">
    <source>
        <dbReference type="Proteomes" id="UP000265520"/>
    </source>
</evidence>